<evidence type="ECO:0008006" key="3">
    <source>
        <dbReference type="Google" id="ProtNLM"/>
    </source>
</evidence>
<name>A0A495BGN5_VOGIN</name>
<organism evidence="1 2">
    <name type="scientific">Vogesella indigofera</name>
    <name type="common">Pseudomonas indigofera</name>
    <dbReference type="NCBI Taxonomy" id="45465"/>
    <lineage>
        <taxon>Bacteria</taxon>
        <taxon>Pseudomonadati</taxon>
        <taxon>Pseudomonadota</taxon>
        <taxon>Betaproteobacteria</taxon>
        <taxon>Neisseriales</taxon>
        <taxon>Chromobacteriaceae</taxon>
        <taxon>Vogesella</taxon>
    </lineage>
</organism>
<dbReference type="EMBL" id="RBID01000013">
    <property type="protein sequence ID" value="RKQ60247.1"/>
    <property type="molecule type" value="Genomic_DNA"/>
</dbReference>
<sequence length="134" mass="14302">MIKLLLPLALAALLTGCQQDCDGHVYVLAQGLAAGASVPGKMSPAQLPAGFPRGQLSSDGSYAGRKAYCNVTAARSDYVDSARAGRIAVPGAWSVWQTDARWPDDVHPYRPADWRLKAPARLVKEMEKHNGSGN</sequence>
<proteinExistence type="predicted"/>
<accession>A0A495BGN5</accession>
<protein>
    <recommendedName>
        <fullName evidence="3">Lipoprotein</fullName>
    </recommendedName>
</protein>
<evidence type="ECO:0000313" key="2">
    <source>
        <dbReference type="Proteomes" id="UP000279384"/>
    </source>
</evidence>
<comment type="caution">
    <text evidence="1">The sequence shown here is derived from an EMBL/GenBank/DDBJ whole genome shotgun (WGS) entry which is preliminary data.</text>
</comment>
<dbReference type="AlphaFoldDB" id="A0A495BGN5"/>
<reference evidence="1 2" key="1">
    <citation type="submission" date="2018-10" db="EMBL/GenBank/DDBJ databases">
        <title>Genomic Encyclopedia of Type Strains, Phase IV (KMG-IV): sequencing the most valuable type-strain genomes for metagenomic binning, comparative biology and taxonomic classification.</title>
        <authorList>
            <person name="Goeker M."/>
        </authorList>
    </citation>
    <scope>NUCLEOTIDE SEQUENCE [LARGE SCALE GENOMIC DNA]</scope>
    <source>
        <strain evidence="1 2">DSM 3303</strain>
    </source>
</reference>
<evidence type="ECO:0000313" key="1">
    <source>
        <dbReference type="EMBL" id="RKQ60247.1"/>
    </source>
</evidence>
<dbReference type="PROSITE" id="PS51257">
    <property type="entry name" value="PROKAR_LIPOPROTEIN"/>
    <property type="match status" value="1"/>
</dbReference>
<dbReference type="RefSeq" id="WP_120810340.1">
    <property type="nucleotide sequence ID" value="NZ_RBID01000013.1"/>
</dbReference>
<gene>
    <name evidence="1" type="ORF">C8E02_1591</name>
</gene>
<dbReference type="NCBIfam" id="NF041942">
    <property type="entry name" value="DVU2496_dom"/>
    <property type="match status" value="1"/>
</dbReference>
<dbReference type="Proteomes" id="UP000279384">
    <property type="component" value="Unassembled WGS sequence"/>
</dbReference>
<dbReference type="InterPro" id="IPR049649">
    <property type="entry name" value="DVU2496-like_C"/>
</dbReference>